<dbReference type="PANTHER" id="PTHR36922">
    <property type="entry name" value="BLL2446 PROTEIN"/>
    <property type="match status" value="1"/>
</dbReference>
<keyword evidence="2" id="KW-1185">Reference proteome</keyword>
<dbReference type="InterPro" id="IPR034660">
    <property type="entry name" value="DinB/YfiT-like"/>
</dbReference>
<comment type="caution">
    <text evidence="1">The sequence shown here is derived from an EMBL/GenBank/DDBJ whole genome shotgun (WGS) entry which is preliminary data.</text>
</comment>
<evidence type="ECO:0008006" key="3">
    <source>
        <dbReference type="Google" id="ProtNLM"/>
    </source>
</evidence>
<dbReference type="STRING" id="1810919.A0A3D8RS18"/>
<sequence length="172" mass="19142">MSALYTYTFTPLLRGLKSLKTTLQKAESHAQANNIAPETYVTASLIDDMKPLSFQVFIVANAATKVLARSTFVEPPQQEDTDKTFDDFYARIDETIAALEKVDVEVLKANEGKTFKAPLGPIEAEFTPESYATSYAMPNFFFHLVTAYGILRAKGVPVGKLDYLKDFLDVQL</sequence>
<dbReference type="EMBL" id="PVWQ01000007">
    <property type="protein sequence ID" value="RDW76853.1"/>
    <property type="molecule type" value="Genomic_DNA"/>
</dbReference>
<dbReference type="GeneID" id="38117215"/>
<reference evidence="1 2" key="1">
    <citation type="journal article" date="2018" name="IMA Fungus">
        <title>IMA Genome-F 9: Draft genome sequence of Annulohypoxylon stygium, Aspergillus mulundensis, Berkeleyomyces basicola (syn. Thielaviopsis basicola), Ceratocystis smalleyi, two Cercospora beticola strains, Coleophoma cylindrospora, Fusarium fracticaudum, Phialophora cf. hyalina, and Morchella septimelata.</title>
        <authorList>
            <person name="Wingfield B.D."/>
            <person name="Bills G.F."/>
            <person name="Dong Y."/>
            <person name="Huang W."/>
            <person name="Nel W.J."/>
            <person name="Swalarsk-Parry B.S."/>
            <person name="Vaghefi N."/>
            <person name="Wilken P.M."/>
            <person name="An Z."/>
            <person name="de Beer Z.W."/>
            <person name="De Vos L."/>
            <person name="Chen L."/>
            <person name="Duong T.A."/>
            <person name="Gao Y."/>
            <person name="Hammerbacher A."/>
            <person name="Kikkert J.R."/>
            <person name="Li Y."/>
            <person name="Li H."/>
            <person name="Li K."/>
            <person name="Li Q."/>
            <person name="Liu X."/>
            <person name="Ma X."/>
            <person name="Naidoo K."/>
            <person name="Pethybridge S.J."/>
            <person name="Sun J."/>
            <person name="Steenkamp E.T."/>
            <person name="van der Nest M.A."/>
            <person name="van Wyk S."/>
            <person name="Wingfield M.J."/>
            <person name="Xiong C."/>
            <person name="Yue Q."/>
            <person name="Zhang X."/>
        </authorList>
    </citation>
    <scope>NUCLEOTIDE SEQUENCE [LARGE SCALE GENOMIC DNA]</scope>
    <source>
        <strain evidence="1 2">DSM 5745</strain>
    </source>
</reference>
<dbReference type="Proteomes" id="UP000256690">
    <property type="component" value="Unassembled WGS sequence"/>
</dbReference>
<dbReference type="Pfam" id="PF09351">
    <property type="entry name" value="DUF1993"/>
    <property type="match status" value="1"/>
</dbReference>
<dbReference type="InterPro" id="IPR018531">
    <property type="entry name" value="DUF1993"/>
</dbReference>
<dbReference type="SUPFAM" id="SSF109854">
    <property type="entry name" value="DinB/YfiT-like putative metalloenzymes"/>
    <property type="match status" value="1"/>
</dbReference>
<name>A0A3D8RS18_9EURO</name>
<evidence type="ECO:0000313" key="1">
    <source>
        <dbReference type="EMBL" id="RDW76853.1"/>
    </source>
</evidence>
<dbReference type="PANTHER" id="PTHR36922:SF1">
    <property type="entry name" value="DUF1993 DOMAIN-CONTAINING PROTEIN"/>
    <property type="match status" value="1"/>
</dbReference>
<dbReference type="AlphaFoldDB" id="A0A3D8RS18"/>
<organism evidence="1 2">
    <name type="scientific">Aspergillus mulundensis</name>
    <dbReference type="NCBI Taxonomy" id="1810919"/>
    <lineage>
        <taxon>Eukaryota</taxon>
        <taxon>Fungi</taxon>
        <taxon>Dikarya</taxon>
        <taxon>Ascomycota</taxon>
        <taxon>Pezizomycotina</taxon>
        <taxon>Eurotiomycetes</taxon>
        <taxon>Eurotiomycetidae</taxon>
        <taxon>Eurotiales</taxon>
        <taxon>Aspergillaceae</taxon>
        <taxon>Aspergillus</taxon>
        <taxon>Aspergillus subgen. Nidulantes</taxon>
    </lineage>
</organism>
<evidence type="ECO:0000313" key="2">
    <source>
        <dbReference type="Proteomes" id="UP000256690"/>
    </source>
</evidence>
<protein>
    <recommendedName>
        <fullName evidence="3">DUF1993 domain-containing protein</fullName>
    </recommendedName>
</protein>
<dbReference type="Gene3D" id="1.20.120.450">
    <property type="entry name" value="dinb family like domain"/>
    <property type="match status" value="1"/>
</dbReference>
<dbReference type="OrthoDB" id="3724345at2759"/>
<proteinExistence type="predicted"/>
<gene>
    <name evidence="1" type="ORF">DSM5745_06845</name>
</gene>
<accession>A0A3D8RS18</accession>
<dbReference type="RefSeq" id="XP_026603165.1">
    <property type="nucleotide sequence ID" value="XM_026748861.1"/>
</dbReference>